<dbReference type="PANTHER" id="PTHR24422">
    <property type="entry name" value="CHEMOTAXIS PROTEIN METHYLTRANSFERASE"/>
    <property type="match status" value="1"/>
</dbReference>
<gene>
    <name evidence="7" type="ORF">ABID13_003496</name>
</gene>
<proteinExistence type="predicted"/>
<reference evidence="7 8" key="1">
    <citation type="submission" date="2024-06" db="EMBL/GenBank/DDBJ databases">
        <title>Genomic Encyclopedia of Type Strains, Phase IV (KMG-IV): sequencing the most valuable type-strain genomes for metagenomic binning, comparative biology and taxonomic classification.</title>
        <authorList>
            <person name="Goeker M."/>
        </authorList>
    </citation>
    <scope>NUCLEOTIDE SEQUENCE [LARGE SCALE GENOMIC DNA]</scope>
    <source>
        <strain evidence="7 8">DSM 19261</strain>
    </source>
</reference>
<dbReference type="InterPro" id="IPR022641">
    <property type="entry name" value="CheR_N"/>
</dbReference>
<accession>A0ABV2G0N6</accession>
<evidence type="ECO:0000256" key="3">
    <source>
        <dbReference type="ARBA" id="ARBA00022603"/>
    </source>
</evidence>
<dbReference type="InterPro" id="IPR036804">
    <property type="entry name" value="CheR_N_sf"/>
</dbReference>
<evidence type="ECO:0000256" key="1">
    <source>
        <dbReference type="ARBA" id="ARBA00001541"/>
    </source>
</evidence>
<dbReference type="PROSITE" id="PS50123">
    <property type="entry name" value="CHER"/>
    <property type="match status" value="1"/>
</dbReference>
<keyword evidence="3 7" id="KW-0489">Methyltransferase</keyword>
<dbReference type="Pfam" id="PF01739">
    <property type="entry name" value="CheR"/>
    <property type="match status" value="1"/>
</dbReference>
<organism evidence="7 8">
    <name type="scientific">Enterocloster citroniae</name>
    <dbReference type="NCBI Taxonomy" id="358743"/>
    <lineage>
        <taxon>Bacteria</taxon>
        <taxon>Bacillati</taxon>
        <taxon>Bacillota</taxon>
        <taxon>Clostridia</taxon>
        <taxon>Lachnospirales</taxon>
        <taxon>Lachnospiraceae</taxon>
        <taxon>Enterocloster</taxon>
    </lineage>
</organism>
<evidence type="ECO:0000256" key="5">
    <source>
        <dbReference type="ARBA" id="ARBA00022691"/>
    </source>
</evidence>
<keyword evidence="8" id="KW-1185">Reference proteome</keyword>
<dbReference type="GO" id="GO:0008983">
    <property type="term" value="F:protein-glutamate O-methyltransferase activity"/>
    <property type="evidence" value="ECO:0007669"/>
    <property type="project" value="UniProtKB-EC"/>
</dbReference>
<dbReference type="InterPro" id="IPR026024">
    <property type="entry name" value="Chemotaxis_MeTrfase_CheR"/>
</dbReference>
<evidence type="ECO:0000256" key="2">
    <source>
        <dbReference type="ARBA" id="ARBA00012534"/>
    </source>
</evidence>
<sequence>MGEIRVIRLNAKEFDEIVTYIREHYGINLEKKQVLIECRLARELERRGITSFARYMELMKNDRTGIMAGEMVNRLTTNYTYFMREPAHFTVLGQKILPELFENRSCGVCNIWSAGCSTGEEVYSVSMLIQELKEKGGRMPGIRMLATDISGEALRKAEQGIYPIKEMECLPESWQRKYCRVREENTFEVEERLRYNIRFRRHNLMETAPGTEKFDLVLCRNVMIYFDRRSREWLVRQLEACLNPGGYLLVGHAELLSREETRLEAVYPAVYKKPVK</sequence>
<dbReference type="GO" id="GO:0032259">
    <property type="term" value="P:methylation"/>
    <property type="evidence" value="ECO:0007669"/>
    <property type="project" value="UniProtKB-KW"/>
</dbReference>
<protein>
    <recommendedName>
        <fullName evidence="2">protein-glutamate O-methyltransferase</fullName>
        <ecNumber evidence="2">2.1.1.80</ecNumber>
    </recommendedName>
</protein>
<evidence type="ECO:0000256" key="4">
    <source>
        <dbReference type="ARBA" id="ARBA00022679"/>
    </source>
</evidence>
<dbReference type="SMART" id="SM00138">
    <property type="entry name" value="MeTrc"/>
    <property type="match status" value="1"/>
</dbReference>
<dbReference type="Gene3D" id="3.40.50.150">
    <property type="entry name" value="Vaccinia Virus protein VP39"/>
    <property type="match status" value="1"/>
</dbReference>
<dbReference type="Gene3D" id="1.10.155.10">
    <property type="entry name" value="Chemotaxis receptor methyltransferase CheR, N-terminal domain"/>
    <property type="match status" value="1"/>
</dbReference>
<feature type="domain" description="CheR-type methyltransferase" evidence="6">
    <location>
        <begin position="2"/>
        <end position="276"/>
    </location>
</feature>
<evidence type="ECO:0000259" key="6">
    <source>
        <dbReference type="PROSITE" id="PS50123"/>
    </source>
</evidence>
<keyword evidence="4 7" id="KW-0808">Transferase</keyword>
<dbReference type="InterPro" id="IPR022642">
    <property type="entry name" value="CheR_C"/>
</dbReference>
<dbReference type="PIRSF" id="PIRSF000410">
    <property type="entry name" value="CheR"/>
    <property type="match status" value="1"/>
</dbReference>
<name>A0ABV2G0N6_9FIRM</name>
<keyword evidence="5" id="KW-0949">S-adenosyl-L-methionine</keyword>
<dbReference type="PANTHER" id="PTHR24422:SF19">
    <property type="entry name" value="CHEMOTAXIS PROTEIN METHYLTRANSFERASE"/>
    <property type="match status" value="1"/>
</dbReference>
<dbReference type="SUPFAM" id="SSF47757">
    <property type="entry name" value="Chemotaxis receptor methyltransferase CheR, N-terminal domain"/>
    <property type="match status" value="1"/>
</dbReference>
<comment type="catalytic activity">
    <reaction evidence="1">
        <text>L-glutamyl-[protein] + S-adenosyl-L-methionine = [protein]-L-glutamate 5-O-methyl ester + S-adenosyl-L-homocysteine</text>
        <dbReference type="Rhea" id="RHEA:24452"/>
        <dbReference type="Rhea" id="RHEA-COMP:10208"/>
        <dbReference type="Rhea" id="RHEA-COMP:10311"/>
        <dbReference type="ChEBI" id="CHEBI:29973"/>
        <dbReference type="ChEBI" id="CHEBI:57856"/>
        <dbReference type="ChEBI" id="CHEBI:59789"/>
        <dbReference type="ChEBI" id="CHEBI:82795"/>
        <dbReference type="EC" id="2.1.1.80"/>
    </reaction>
</comment>
<comment type="caution">
    <text evidence="7">The sequence shown here is derived from an EMBL/GenBank/DDBJ whole genome shotgun (WGS) entry which is preliminary data.</text>
</comment>
<dbReference type="PRINTS" id="PR00996">
    <property type="entry name" value="CHERMTFRASE"/>
</dbReference>
<dbReference type="InterPro" id="IPR029063">
    <property type="entry name" value="SAM-dependent_MTases_sf"/>
</dbReference>
<dbReference type="InterPro" id="IPR000780">
    <property type="entry name" value="CheR_MeTrfase"/>
</dbReference>
<dbReference type="RefSeq" id="WP_207740116.1">
    <property type="nucleotide sequence ID" value="NZ_CAJMFN010000219.1"/>
</dbReference>
<dbReference type="InterPro" id="IPR050903">
    <property type="entry name" value="Bact_Chemotaxis_MeTrfase"/>
</dbReference>
<dbReference type="EMBL" id="JBEPLZ010000013">
    <property type="protein sequence ID" value="MET3571845.1"/>
    <property type="molecule type" value="Genomic_DNA"/>
</dbReference>
<dbReference type="CDD" id="cd02440">
    <property type="entry name" value="AdoMet_MTases"/>
    <property type="match status" value="1"/>
</dbReference>
<dbReference type="Proteomes" id="UP001549200">
    <property type="component" value="Unassembled WGS sequence"/>
</dbReference>
<evidence type="ECO:0000313" key="7">
    <source>
        <dbReference type="EMBL" id="MET3571845.1"/>
    </source>
</evidence>
<dbReference type="Pfam" id="PF03705">
    <property type="entry name" value="CheR_N"/>
    <property type="match status" value="1"/>
</dbReference>
<dbReference type="EC" id="2.1.1.80" evidence="2"/>
<evidence type="ECO:0000313" key="8">
    <source>
        <dbReference type="Proteomes" id="UP001549200"/>
    </source>
</evidence>
<dbReference type="SUPFAM" id="SSF53335">
    <property type="entry name" value="S-adenosyl-L-methionine-dependent methyltransferases"/>
    <property type="match status" value="1"/>
</dbReference>